<sequence length="218" mass="24081">MVCILSRGTFGDSFLLREELPSGMLLVDVLLQSNIFPLQHLVQRRGAILDVLFRISEGFYFGPHHLIMAAFLHFEEKVHRRKLLRADTIPLLFSRLLCQILEHMGYLTEPRLERTQLDEFPVEYVPHAPAALSMPKATSTDPLATSPVPPAAPPTSEASITISAMEFRAMTDIPGPSEPIAPIEEVIPVEETTRADVLVQATHEAAIEPSSPSESPAP</sequence>
<proteinExistence type="predicted"/>
<organism evidence="2 3">
    <name type="scientific">Vitis vinifera</name>
    <name type="common">Grape</name>
    <dbReference type="NCBI Taxonomy" id="29760"/>
    <lineage>
        <taxon>Eukaryota</taxon>
        <taxon>Viridiplantae</taxon>
        <taxon>Streptophyta</taxon>
        <taxon>Embryophyta</taxon>
        <taxon>Tracheophyta</taxon>
        <taxon>Spermatophyta</taxon>
        <taxon>Magnoliopsida</taxon>
        <taxon>eudicotyledons</taxon>
        <taxon>Gunneridae</taxon>
        <taxon>Pentapetalae</taxon>
        <taxon>rosids</taxon>
        <taxon>Vitales</taxon>
        <taxon>Vitaceae</taxon>
        <taxon>Viteae</taxon>
        <taxon>Vitis</taxon>
    </lineage>
</organism>
<dbReference type="EMBL" id="QGNW01000473">
    <property type="protein sequence ID" value="RVW70087.1"/>
    <property type="molecule type" value="Genomic_DNA"/>
</dbReference>
<evidence type="ECO:0000313" key="3">
    <source>
        <dbReference type="Proteomes" id="UP000288805"/>
    </source>
</evidence>
<accession>A0A438GCZ4</accession>
<gene>
    <name evidence="2" type="ORF">CK203_062302</name>
</gene>
<evidence type="ECO:0000313" key="2">
    <source>
        <dbReference type="EMBL" id="RVW70087.1"/>
    </source>
</evidence>
<reference evidence="2 3" key="1">
    <citation type="journal article" date="2018" name="PLoS Genet.">
        <title>Population sequencing reveals clonal diversity and ancestral inbreeding in the grapevine cultivar Chardonnay.</title>
        <authorList>
            <person name="Roach M.J."/>
            <person name="Johnson D.L."/>
            <person name="Bohlmann J."/>
            <person name="van Vuuren H.J."/>
            <person name="Jones S.J."/>
            <person name="Pretorius I.S."/>
            <person name="Schmidt S.A."/>
            <person name="Borneman A.R."/>
        </authorList>
    </citation>
    <scope>NUCLEOTIDE SEQUENCE [LARGE SCALE GENOMIC DNA]</scope>
    <source>
        <strain evidence="3">cv. Chardonnay</strain>
        <tissue evidence="2">Leaf</tissue>
    </source>
</reference>
<evidence type="ECO:0000256" key="1">
    <source>
        <dbReference type="SAM" id="MobiDB-lite"/>
    </source>
</evidence>
<comment type="caution">
    <text evidence="2">The sequence shown here is derived from an EMBL/GenBank/DDBJ whole genome shotgun (WGS) entry which is preliminary data.</text>
</comment>
<dbReference type="Proteomes" id="UP000288805">
    <property type="component" value="Unassembled WGS sequence"/>
</dbReference>
<name>A0A438GCZ4_VITVI</name>
<feature type="region of interest" description="Disordered" evidence="1">
    <location>
        <begin position="135"/>
        <end position="156"/>
    </location>
</feature>
<protein>
    <submittedName>
        <fullName evidence="2">Uncharacterized protein</fullName>
    </submittedName>
</protein>
<dbReference type="AlphaFoldDB" id="A0A438GCZ4"/>